<organism evidence="1">
    <name type="scientific">Rhizophora mucronata</name>
    <name type="common">Asiatic mangrove</name>
    <dbReference type="NCBI Taxonomy" id="61149"/>
    <lineage>
        <taxon>Eukaryota</taxon>
        <taxon>Viridiplantae</taxon>
        <taxon>Streptophyta</taxon>
        <taxon>Embryophyta</taxon>
        <taxon>Tracheophyta</taxon>
        <taxon>Spermatophyta</taxon>
        <taxon>Magnoliopsida</taxon>
        <taxon>eudicotyledons</taxon>
        <taxon>Gunneridae</taxon>
        <taxon>Pentapetalae</taxon>
        <taxon>rosids</taxon>
        <taxon>fabids</taxon>
        <taxon>Malpighiales</taxon>
        <taxon>Rhizophoraceae</taxon>
        <taxon>Rhizophora</taxon>
    </lineage>
</organism>
<name>A0A2P2KWK6_RHIMU</name>
<protein>
    <submittedName>
        <fullName evidence="1">Uncharacterized protein</fullName>
    </submittedName>
</protein>
<reference evidence="1" key="1">
    <citation type="submission" date="2018-02" db="EMBL/GenBank/DDBJ databases">
        <title>Rhizophora mucronata_Transcriptome.</title>
        <authorList>
            <person name="Meera S.P."/>
            <person name="Sreeshan A."/>
            <person name="Augustine A."/>
        </authorList>
    </citation>
    <scope>NUCLEOTIDE SEQUENCE</scope>
    <source>
        <tissue evidence="1">Leaf</tissue>
    </source>
</reference>
<evidence type="ECO:0000313" key="1">
    <source>
        <dbReference type="EMBL" id="MBX10119.1"/>
    </source>
</evidence>
<dbReference type="AlphaFoldDB" id="A0A2P2KWK6"/>
<proteinExistence type="predicted"/>
<sequence>MEKKRYRNGITGSTFIIDARNNCKCNCQNGECCHRQPPRR</sequence>
<accession>A0A2P2KWK6</accession>
<dbReference type="EMBL" id="GGEC01029635">
    <property type="protein sequence ID" value="MBX10119.1"/>
    <property type="molecule type" value="Transcribed_RNA"/>
</dbReference>